<dbReference type="InterPro" id="IPR020596">
    <property type="entry name" value="rRNA_Ade_Mease_Trfase_CS"/>
</dbReference>
<evidence type="ECO:0000313" key="2">
    <source>
        <dbReference type="EMBL" id="MCY1004715.1"/>
    </source>
</evidence>
<evidence type="ECO:0000313" key="3">
    <source>
        <dbReference type="Proteomes" id="UP001150924"/>
    </source>
</evidence>
<dbReference type="CDD" id="cd02440">
    <property type="entry name" value="AdoMet_MTases"/>
    <property type="match status" value="1"/>
</dbReference>
<dbReference type="InterPro" id="IPR041698">
    <property type="entry name" value="Methyltransf_25"/>
</dbReference>
<dbReference type="InterPro" id="IPR029063">
    <property type="entry name" value="SAM-dependent_MTases_sf"/>
</dbReference>
<organism evidence="2 3">
    <name type="scientific">Nannocystis pusilla</name>
    <dbReference type="NCBI Taxonomy" id="889268"/>
    <lineage>
        <taxon>Bacteria</taxon>
        <taxon>Pseudomonadati</taxon>
        <taxon>Myxococcota</taxon>
        <taxon>Polyangia</taxon>
        <taxon>Nannocystales</taxon>
        <taxon>Nannocystaceae</taxon>
        <taxon>Nannocystis</taxon>
    </lineage>
</organism>
<evidence type="ECO:0000259" key="1">
    <source>
        <dbReference type="Pfam" id="PF13649"/>
    </source>
</evidence>
<dbReference type="EC" id="2.1.1.44" evidence="2"/>
<keyword evidence="3" id="KW-1185">Reference proteome</keyword>
<dbReference type="GO" id="GO:0000179">
    <property type="term" value="F:rRNA (adenine-N6,N6-)-dimethyltransferase activity"/>
    <property type="evidence" value="ECO:0007669"/>
    <property type="project" value="InterPro"/>
</dbReference>
<dbReference type="RefSeq" id="WP_267766293.1">
    <property type="nucleotide sequence ID" value="NZ_CP185339.1"/>
</dbReference>
<accession>A0A9X3EJ94</accession>
<protein>
    <submittedName>
        <fullName evidence="2">L-histidine N(Alpha)-methyltransferase</fullName>
        <ecNumber evidence="2">2.1.1.44</ecNumber>
    </submittedName>
</protein>
<keyword evidence="2" id="KW-0489">Methyltransferase</keyword>
<dbReference type="GO" id="GO:0052706">
    <property type="term" value="F:L-histidine N(alpha)-methyltransferase activity"/>
    <property type="evidence" value="ECO:0007669"/>
    <property type="project" value="UniProtKB-EC"/>
</dbReference>
<reference evidence="2" key="1">
    <citation type="submission" date="2022-11" db="EMBL/GenBank/DDBJ databases">
        <title>Minimal conservation of predation-associated metabolite biosynthetic gene clusters underscores biosynthetic potential of Myxococcota including descriptions for ten novel species: Archangium lansinium sp. nov., Myxococcus landrumus sp. nov., Nannocystis bai.</title>
        <authorList>
            <person name="Ahearne A."/>
            <person name="Stevens C."/>
            <person name="Phillips K."/>
        </authorList>
    </citation>
    <scope>NUCLEOTIDE SEQUENCE</scope>
    <source>
        <strain evidence="2">Na p29</strain>
    </source>
</reference>
<dbReference type="EMBL" id="JAPNKE010000002">
    <property type="protein sequence ID" value="MCY1004715.1"/>
    <property type="molecule type" value="Genomic_DNA"/>
</dbReference>
<dbReference type="AlphaFoldDB" id="A0A9X3EJ94"/>
<gene>
    <name evidence="2" type="ORF">OV079_03840</name>
</gene>
<dbReference type="Proteomes" id="UP001150924">
    <property type="component" value="Unassembled WGS sequence"/>
</dbReference>
<name>A0A9X3EJ94_9BACT</name>
<dbReference type="SUPFAM" id="SSF53335">
    <property type="entry name" value="S-adenosyl-L-methionine-dependent methyltransferases"/>
    <property type="match status" value="1"/>
</dbReference>
<feature type="domain" description="Methyltransferase" evidence="1">
    <location>
        <begin position="51"/>
        <end position="152"/>
    </location>
</feature>
<dbReference type="Gene3D" id="3.40.50.150">
    <property type="entry name" value="Vaccinia Virus protein VP39"/>
    <property type="match status" value="1"/>
</dbReference>
<dbReference type="PROSITE" id="PS01131">
    <property type="entry name" value="RRNA_A_DIMETH"/>
    <property type="match status" value="1"/>
</dbReference>
<dbReference type="Pfam" id="PF13649">
    <property type="entry name" value="Methyltransf_25"/>
    <property type="match status" value="1"/>
</dbReference>
<sequence length="218" mass="23619">MTSSIDRMRAAWHFFLNGWRDWDQTASFVPSSRFLVDALVQGADLGRARSVIELGTGTGTVTEKLLAAMRPDARLYGVEIDGPLLEATARRLPDPRLVAIHGSAADLGTHLAAAGHAGPVDAIVSCLGMSLLPPDLRDAILDSVARVLAPGGVFVQYGYLHAHVIVYSTTRGFSQFHLGRYLGRYFAEQRRQIVVPNFPPAEVLVCRGSLPRDISEAA</sequence>
<comment type="caution">
    <text evidence="2">The sequence shown here is derived from an EMBL/GenBank/DDBJ whole genome shotgun (WGS) entry which is preliminary data.</text>
</comment>
<proteinExistence type="predicted"/>
<keyword evidence="2" id="KW-0808">Transferase</keyword>